<accession>A0A0A1T6R1</accession>
<evidence type="ECO:0000256" key="1">
    <source>
        <dbReference type="SAM" id="MobiDB-lite"/>
    </source>
</evidence>
<feature type="compositionally biased region" description="Low complexity" evidence="1">
    <location>
        <begin position="25"/>
        <end position="52"/>
    </location>
</feature>
<dbReference type="STRING" id="1531966.A0A0A1T6R1"/>
<evidence type="ECO:0000313" key="2">
    <source>
        <dbReference type="EMBL" id="CEJ81977.1"/>
    </source>
</evidence>
<keyword evidence="3" id="KW-1185">Reference proteome</keyword>
<proteinExistence type="predicted"/>
<evidence type="ECO:0000313" key="3">
    <source>
        <dbReference type="Proteomes" id="UP000039046"/>
    </source>
</evidence>
<dbReference type="EMBL" id="CDHN01000001">
    <property type="protein sequence ID" value="CEJ81977.1"/>
    <property type="molecule type" value="Genomic_DNA"/>
</dbReference>
<gene>
    <name evidence="2" type="ORF">VHEMI02073</name>
</gene>
<dbReference type="OrthoDB" id="5385910at2759"/>
<dbReference type="AlphaFoldDB" id="A0A0A1T6R1"/>
<sequence length="246" mass="25091">MPITVHTASPINASKASGATPQTEAPKSTAAPSQPATSTATTGSSYTPAAPGAKPPAPTSTIASAPPQPQTTSYAPTPTHANQPPAPQPGAVPVAPSQVQPSSTLPPPPKMGEKLGPEHLASATQTSAPHMPPQMSYAPPTQSFPTNPGSYTSTVPPPPTFAQPTPLQDVSHPPGYHQNVHATEFTSHQRAAHQASVAENPSYFSGGGSGDDGDEGIWGTAKKWAVAAGENLAAAESEVWKRINKE</sequence>
<feature type="region of interest" description="Disordered" evidence="1">
    <location>
        <begin position="1"/>
        <end position="216"/>
    </location>
</feature>
<organism evidence="2 3">
    <name type="scientific">[Torrubiella] hemipterigena</name>
    <dbReference type="NCBI Taxonomy" id="1531966"/>
    <lineage>
        <taxon>Eukaryota</taxon>
        <taxon>Fungi</taxon>
        <taxon>Dikarya</taxon>
        <taxon>Ascomycota</taxon>
        <taxon>Pezizomycotina</taxon>
        <taxon>Sordariomycetes</taxon>
        <taxon>Hypocreomycetidae</taxon>
        <taxon>Hypocreales</taxon>
        <taxon>Clavicipitaceae</taxon>
        <taxon>Clavicipitaceae incertae sedis</taxon>
        <taxon>'Torrubiella' clade</taxon>
    </lineage>
</organism>
<feature type="compositionally biased region" description="Polar residues" evidence="1">
    <location>
        <begin position="1"/>
        <end position="23"/>
    </location>
</feature>
<reference evidence="2 3" key="1">
    <citation type="journal article" date="2015" name="Genome Announc.">
        <title>Draft Genome Sequence and Gene Annotation of the Entomopathogenic Fungus Verticillium hemipterigenum.</title>
        <authorList>
            <person name="Horn F."/>
            <person name="Habel A."/>
            <person name="Scharf D.H."/>
            <person name="Dworschak J."/>
            <person name="Brakhage A.A."/>
            <person name="Guthke R."/>
            <person name="Hertweck C."/>
            <person name="Linde J."/>
        </authorList>
    </citation>
    <scope>NUCLEOTIDE SEQUENCE [LARGE SCALE GENOMIC DNA]</scope>
</reference>
<dbReference type="HOGENOM" id="CLU_058869_0_0_1"/>
<feature type="compositionally biased region" description="Polar residues" evidence="1">
    <location>
        <begin position="180"/>
        <end position="189"/>
    </location>
</feature>
<name>A0A0A1T6R1_9HYPO</name>
<protein>
    <submittedName>
        <fullName evidence="2">Uncharacterized protein</fullName>
    </submittedName>
</protein>
<feature type="compositionally biased region" description="Low complexity" evidence="1">
    <location>
        <begin position="91"/>
        <end position="103"/>
    </location>
</feature>
<feature type="compositionally biased region" description="Polar residues" evidence="1">
    <location>
        <begin position="70"/>
        <end position="82"/>
    </location>
</feature>
<feature type="compositionally biased region" description="Polar residues" evidence="1">
    <location>
        <begin position="139"/>
        <end position="153"/>
    </location>
</feature>
<dbReference type="Proteomes" id="UP000039046">
    <property type="component" value="Unassembled WGS sequence"/>
</dbReference>